<dbReference type="CDD" id="cd09487">
    <property type="entry name" value="SAM_superfamily"/>
    <property type="match status" value="1"/>
</dbReference>
<evidence type="ECO:0000259" key="2">
    <source>
        <dbReference type="SMART" id="SM00454"/>
    </source>
</evidence>
<keyword evidence="4" id="KW-1185">Reference proteome</keyword>
<feature type="region of interest" description="Disordered" evidence="1">
    <location>
        <begin position="263"/>
        <end position="282"/>
    </location>
</feature>
<organism evidence="3 4">
    <name type="scientific">Blepharisma stoltei</name>
    <dbReference type="NCBI Taxonomy" id="1481888"/>
    <lineage>
        <taxon>Eukaryota</taxon>
        <taxon>Sar</taxon>
        <taxon>Alveolata</taxon>
        <taxon>Ciliophora</taxon>
        <taxon>Postciliodesmatophora</taxon>
        <taxon>Heterotrichea</taxon>
        <taxon>Heterotrichida</taxon>
        <taxon>Blepharismidae</taxon>
        <taxon>Blepharisma</taxon>
    </lineage>
</organism>
<feature type="domain" description="SAM" evidence="2">
    <location>
        <begin position="94"/>
        <end position="159"/>
    </location>
</feature>
<evidence type="ECO:0000313" key="4">
    <source>
        <dbReference type="Proteomes" id="UP001162131"/>
    </source>
</evidence>
<feature type="compositionally biased region" description="Polar residues" evidence="1">
    <location>
        <begin position="1"/>
        <end position="28"/>
    </location>
</feature>
<accession>A0AAU9KKX4</accession>
<comment type="caution">
    <text evidence="3">The sequence shown here is derived from an EMBL/GenBank/DDBJ whole genome shotgun (WGS) entry which is preliminary data.</text>
</comment>
<feature type="region of interest" description="Disordered" evidence="1">
    <location>
        <begin position="1"/>
        <end position="31"/>
    </location>
</feature>
<protein>
    <recommendedName>
        <fullName evidence="2">SAM domain-containing protein</fullName>
    </recommendedName>
</protein>
<evidence type="ECO:0000256" key="1">
    <source>
        <dbReference type="SAM" id="MobiDB-lite"/>
    </source>
</evidence>
<name>A0AAU9KKX4_9CILI</name>
<dbReference type="SUPFAM" id="SSF47769">
    <property type="entry name" value="SAM/Pointed domain"/>
    <property type="match status" value="1"/>
</dbReference>
<dbReference type="Gene3D" id="1.10.150.50">
    <property type="entry name" value="Transcription Factor, Ets-1"/>
    <property type="match status" value="1"/>
</dbReference>
<dbReference type="InterPro" id="IPR001660">
    <property type="entry name" value="SAM"/>
</dbReference>
<sequence length="282" mass="32375">MSSFSFNGARSKSKPTETILQQESPNQKKYSKRVAANICKTSSFLKPNQLSEFTSQFKSKISERDENLCLKSIDSENFPQFISKNSTIEKSNLGKAIDSDKLESFLREIGISKYMNLLKENEISYDDLALLTRDDLIDLKLPIGPRNRLLIAIKEKFENIAKEEIKPLSQIRNGTPHRYQIKEENDIFIPNLAQVSNKFDAKERPSSRQSIESISSESLRSPINYDEIVAMLNNMREQQNIMLKAIEENQRVVTMLCQSDYLQNADRQSHSRKSSGYNGNIY</sequence>
<reference evidence="3" key="1">
    <citation type="submission" date="2021-09" db="EMBL/GenBank/DDBJ databases">
        <authorList>
            <consortium name="AG Swart"/>
            <person name="Singh M."/>
            <person name="Singh A."/>
            <person name="Seah K."/>
            <person name="Emmerich C."/>
        </authorList>
    </citation>
    <scope>NUCLEOTIDE SEQUENCE</scope>
    <source>
        <strain evidence="3">ATCC30299</strain>
    </source>
</reference>
<gene>
    <name evidence="3" type="ORF">BSTOLATCC_MIC59820</name>
</gene>
<evidence type="ECO:0000313" key="3">
    <source>
        <dbReference type="EMBL" id="CAG9334015.1"/>
    </source>
</evidence>
<dbReference type="InterPro" id="IPR013761">
    <property type="entry name" value="SAM/pointed_sf"/>
</dbReference>
<proteinExistence type="predicted"/>
<dbReference type="SMART" id="SM00454">
    <property type="entry name" value="SAM"/>
    <property type="match status" value="1"/>
</dbReference>
<dbReference type="EMBL" id="CAJZBQ010000057">
    <property type="protein sequence ID" value="CAG9334015.1"/>
    <property type="molecule type" value="Genomic_DNA"/>
</dbReference>
<dbReference type="Pfam" id="PF00536">
    <property type="entry name" value="SAM_1"/>
    <property type="match status" value="1"/>
</dbReference>
<dbReference type="AlphaFoldDB" id="A0AAU9KKX4"/>
<dbReference type="Proteomes" id="UP001162131">
    <property type="component" value="Unassembled WGS sequence"/>
</dbReference>